<dbReference type="AlphaFoldDB" id="A0A840A3Z3"/>
<keyword evidence="1" id="KW-0732">Signal</keyword>
<dbReference type="RefSeq" id="WP_183776848.1">
    <property type="nucleotide sequence ID" value="NZ_JACIDK010000009.1"/>
</dbReference>
<comment type="caution">
    <text evidence="2">The sequence shown here is derived from an EMBL/GenBank/DDBJ whole genome shotgun (WGS) entry which is preliminary data.</text>
</comment>
<accession>A0A840A3Z3</accession>
<evidence type="ECO:0000313" key="2">
    <source>
        <dbReference type="EMBL" id="MBB3893336.1"/>
    </source>
</evidence>
<reference evidence="2 3" key="1">
    <citation type="submission" date="2020-08" db="EMBL/GenBank/DDBJ databases">
        <title>Genomic Encyclopedia of Type Strains, Phase IV (KMG-IV): sequencing the most valuable type-strain genomes for metagenomic binning, comparative biology and taxonomic classification.</title>
        <authorList>
            <person name="Goeker M."/>
        </authorList>
    </citation>
    <scope>NUCLEOTIDE SEQUENCE [LARGE SCALE GENOMIC DNA]</scope>
    <source>
        <strain evidence="2 3">DSM 21793</strain>
    </source>
</reference>
<evidence type="ECO:0000313" key="3">
    <source>
        <dbReference type="Proteomes" id="UP000530564"/>
    </source>
</evidence>
<keyword evidence="3" id="KW-1185">Reference proteome</keyword>
<dbReference type="Proteomes" id="UP000530564">
    <property type="component" value="Unassembled WGS sequence"/>
</dbReference>
<dbReference type="Pfam" id="PF20101">
    <property type="entry name" value="DUF6491"/>
    <property type="match status" value="1"/>
</dbReference>
<dbReference type="EMBL" id="JACIDK010000009">
    <property type="protein sequence ID" value="MBB3893336.1"/>
    <property type="molecule type" value="Genomic_DNA"/>
</dbReference>
<gene>
    <name evidence="2" type="ORF">GGQ61_004078</name>
</gene>
<evidence type="ECO:0000256" key="1">
    <source>
        <dbReference type="SAM" id="SignalP"/>
    </source>
</evidence>
<organism evidence="2 3">
    <name type="scientific">Phenylobacterium haematophilum</name>
    <dbReference type="NCBI Taxonomy" id="98513"/>
    <lineage>
        <taxon>Bacteria</taxon>
        <taxon>Pseudomonadati</taxon>
        <taxon>Pseudomonadota</taxon>
        <taxon>Alphaproteobacteria</taxon>
        <taxon>Caulobacterales</taxon>
        <taxon>Caulobacteraceae</taxon>
        <taxon>Phenylobacterium</taxon>
    </lineage>
</organism>
<sequence>MQRLVLAAALTAALAGPALTQEPAKPAAASSQCFRMSQIDNHTKGDDQTLYLSVRHRDVYRLSMSGNCLAGASSNDALVMQPTAGVDLICRPLDLDLKVRTSPGMLSPCIIKDITKLTPEQAAALPPRVKP</sequence>
<protein>
    <submittedName>
        <fullName evidence="2">Uncharacterized protein</fullName>
    </submittedName>
</protein>
<name>A0A840A3Z3_9CAUL</name>
<proteinExistence type="predicted"/>
<feature type="chain" id="PRO_5033035114" evidence="1">
    <location>
        <begin position="21"/>
        <end position="131"/>
    </location>
</feature>
<dbReference type="InterPro" id="IPR045500">
    <property type="entry name" value="DUF6491"/>
</dbReference>
<feature type="signal peptide" evidence="1">
    <location>
        <begin position="1"/>
        <end position="20"/>
    </location>
</feature>